<dbReference type="AlphaFoldDB" id="A0AAE1RAZ6"/>
<dbReference type="Proteomes" id="UP001291623">
    <property type="component" value="Unassembled WGS sequence"/>
</dbReference>
<keyword evidence="3" id="KW-1185">Reference proteome</keyword>
<organism evidence="2 3">
    <name type="scientific">Anisodus tanguticus</name>
    <dbReference type="NCBI Taxonomy" id="243964"/>
    <lineage>
        <taxon>Eukaryota</taxon>
        <taxon>Viridiplantae</taxon>
        <taxon>Streptophyta</taxon>
        <taxon>Embryophyta</taxon>
        <taxon>Tracheophyta</taxon>
        <taxon>Spermatophyta</taxon>
        <taxon>Magnoliopsida</taxon>
        <taxon>eudicotyledons</taxon>
        <taxon>Gunneridae</taxon>
        <taxon>Pentapetalae</taxon>
        <taxon>asterids</taxon>
        <taxon>lamiids</taxon>
        <taxon>Solanales</taxon>
        <taxon>Solanaceae</taxon>
        <taxon>Solanoideae</taxon>
        <taxon>Hyoscyameae</taxon>
        <taxon>Anisodus</taxon>
    </lineage>
</organism>
<gene>
    <name evidence="2" type="ORF">RND71_034255</name>
</gene>
<name>A0AAE1RAZ6_9SOLA</name>
<evidence type="ECO:0000313" key="2">
    <source>
        <dbReference type="EMBL" id="KAK4347916.1"/>
    </source>
</evidence>
<evidence type="ECO:0000313" key="3">
    <source>
        <dbReference type="Proteomes" id="UP001291623"/>
    </source>
</evidence>
<evidence type="ECO:0000256" key="1">
    <source>
        <dbReference type="SAM" id="Phobius"/>
    </source>
</evidence>
<sequence length="79" mass="8988">MGIWKNAYIAFLASLGVVSDVLELLRWYLKAKQGTTPGALSNDIEQKASPGSIRTRDERTLYFRMKFHVVKNTGTRSKR</sequence>
<proteinExistence type="predicted"/>
<keyword evidence="1" id="KW-0472">Membrane</keyword>
<protein>
    <submittedName>
        <fullName evidence="2">Uncharacterized protein</fullName>
    </submittedName>
</protein>
<comment type="caution">
    <text evidence="2">The sequence shown here is derived from an EMBL/GenBank/DDBJ whole genome shotgun (WGS) entry which is preliminary data.</text>
</comment>
<keyword evidence="1" id="KW-1133">Transmembrane helix</keyword>
<dbReference type="EMBL" id="JAVYJV010000018">
    <property type="protein sequence ID" value="KAK4347916.1"/>
    <property type="molecule type" value="Genomic_DNA"/>
</dbReference>
<keyword evidence="1" id="KW-0812">Transmembrane</keyword>
<reference evidence="2" key="1">
    <citation type="submission" date="2023-12" db="EMBL/GenBank/DDBJ databases">
        <title>Genome assembly of Anisodus tanguticus.</title>
        <authorList>
            <person name="Wang Y.-J."/>
        </authorList>
    </citation>
    <scope>NUCLEOTIDE SEQUENCE</scope>
    <source>
        <strain evidence="2">KB-2021</strain>
        <tissue evidence="2">Leaf</tissue>
    </source>
</reference>
<feature type="transmembrane region" description="Helical" evidence="1">
    <location>
        <begin position="6"/>
        <end position="25"/>
    </location>
</feature>
<accession>A0AAE1RAZ6</accession>